<name>A0AA37L7D0_9PEZI</name>
<gene>
    <name evidence="2" type="ORF">ColSpa_03368</name>
</gene>
<dbReference type="Proteomes" id="UP001055115">
    <property type="component" value="Unassembled WGS sequence"/>
</dbReference>
<evidence type="ECO:0000256" key="1">
    <source>
        <dbReference type="SAM" id="MobiDB-lite"/>
    </source>
</evidence>
<comment type="caution">
    <text evidence="2">The sequence shown here is derived from an EMBL/GenBank/DDBJ whole genome shotgun (WGS) entry which is preliminary data.</text>
</comment>
<reference evidence="2 3" key="1">
    <citation type="submission" date="2022-03" db="EMBL/GenBank/DDBJ databases">
        <title>Genome data of Colletotrichum spp.</title>
        <authorList>
            <person name="Utami Y.D."/>
            <person name="Hiruma K."/>
        </authorList>
    </citation>
    <scope>NUCLEOTIDE SEQUENCE [LARGE SCALE GENOMIC DNA]</scope>
    <source>
        <strain evidence="2 3">MAFF 239500</strain>
    </source>
</reference>
<accession>A0AA37L7D0</accession>
<sequence>MLAQSWEGGRGSCAMPAGLARGPAEELAKEAGDSGESIPEDKFGQEIAVQNGGLKINEWIKSANRRFRGLANVRAWPELPIWRWTG</sequence>
<evidence type="ECO:0000313" key="3">
    <source>
        <dbReference type="Proteomes" id="UP001055115"/>
    </source>
</evidence>
<organism evidence="2 3">
    <name type="scientific">Colletotrichum spaethianum</name>
    <dbReference type="NCBI Taxonomy" id="700344"/>
    <lineage>
        <taxon>Eukaryota</taxon>
        <taxon>Fungi</taxon>
        <taxon>Dikarya</taxon>
        <taxon>Ascomycota</taxon>
        <taxon>Pezizomycotina</taxon>
        <taxon>Sordariomycetes</taxon>
        <taxon>Hypocreomycetidae</taxon>
        <taxon>Glomerellales</taxon>
        <taxon>Glomerellaceae</taxon>
        <taxon>Colletotrichum</taxon>
        <taxon>Colletotrichum spaethianum species complex</taxon>
    </lineage>
</organism>
<dbReference type="RefSeq" id="XP_049125537.1">
    <property type="nucleotide sequence ID" value="XM_049269580.1"/>
</dbReference>
<proteinExistence type="predicted"/>
<dbReference type="GeneID" id="73324170"/>
<protein>
    <submittedName>
        <fullName evidence="2">Uncharacterized protein</fullName>
    </submittedName>
</protein>
<dbReference type="AlphaFoldDB" id="A0AA37L7D0"/>
<keyword evidence="3" id="KW-1185">Reference proteome</keyword>
<feature type="compositionally biased region" description="Basic and acidic residues" evidence="1">
    <location>
        <begin position="23"/>
        <end position="32"/>
    </location>
</feature>
<dbReference type="EMBL" id="BQXU01000006">
    <property type="protein sequence ID" value="GKT43187.1"/>
    <property type="molecule type" value="Genomic_DNA"/>
</dbReference>
<evidence type="ECO:0000313" key="2">
    <source>
        <dbReference type="EMBL" id="GKT43187.1"/>
    </source>
</evidence>
<feature type="region of interest" description="Disordered" evidence="1">
    <location>
        <begin position="1"/>
        <end position="42"/>
    </location>
</feature>